<accession>A0A016QSP5</accession>
<sequence length="322" mass="34152">MDASTAKLGLALMTNLATLPDAPTVTLRARQLADPTPTFTETDDPVAIGNRYGQMRVLQGVQANSKQIQATGMLRDLPFLLQPILGAPDGTGLITPRPDAYAALMPVQPLAVFQKHPLQDALFPGAMMSELVINVTQRDTSTVSVTLNTTRVDEMPAVTTWPAAAASDYLKFLNFWIIVNGVKLAPETATITLAQGMEPEDGAQGTDPQGRMFVLGYTLNGPLTAKLAFSINESGAAKYGGTLKGLHAMSQPDLATGERAIFDVKFGFDLGAGKQVEFTFPNANLRGQQFPTGLGKIVASYEAESTNVGAPPVLVKVPVPTP</sequence>
<dbReference type="PATRIC" id="fig|1476583.3.peg.971"/>
<evidence type="ECO:0000313" key="1">
    <source>
        <dbReference type="EMBL" id="EYB68932.1"/>
    </source>
</evidence>
<dbReference type="OrthoDB" id="59389at2"/>
<dbReference type="RefSeq" id="WP_034354739.1">
    <property type="nucleotide sequence ID" value="NZ_JHAC01000013.1"/>
</dbReference>
<dbReference type="AlphaFoldDB" id="A0A016QSP5"/>
<evidence type="ECO:0000313" key="2">
    <source>
        <dbReference type="Proteomes" id="UP000020492"/>
    </source>
</evidence>
<dbReference type="STRING" id="1476583.DEIPH_ctg013orf0038"/>
<dbReference type="Proteomes" id="UP000020492">
    <property type="component" value="Unassembled WGS sequence"/>
</dbReference>
<comment type="caution">
    <text evidence="1">The sequence shown here is derived from an EMBL/GenBank/DDBJ whole genome shotgun (WGS) entry which is preliminary data.</text>
</comment>
<proteinExistence type="predicted"/>
<keyword evidence="2" id="KW-1185">Reference proteome</keyword>
<gene>
    <name evidence="1" type="ORF">DEIPH_ctg013orf0038</name>
</gene>
<organism evidence="1 2">
    <name type="scientific">Deinococcus phoenicis</name>
    <dbReference type="NCBI Taxonomy" id="1476583"/>
    <lineage>
        <taxon>Bacteria</taxon>
        <taxon>Thermotogati</taxon>
        <taxon>Deinococcota</taxon>
        <taxon>Deinococci</taxon>
        <taxon>Deinococcales</taxon>
        <taxon>Deinococcaceae</taxon>
        <taxon>Deinococcus</taxon>
    </lineage>
</organism>
<reference evidence="1 2" key="1">
    <citation type="submission" date="2014-03" db="EMBL/GenBank/DDBJ databases">
        <title>Draft genome sequence of Deinococcus phoenicis 1P10ME.</title>
        <authorList>
            <person name="Stepanov V.G."/>
            <person name="Vaishampayan P."/>
            <person name="Venkateswaran K."/>
            <person name="Fox G.E."/>
        </authorList>
    </citation>
    <scope>NUCLEOTIDE SEQUENCE [LARGE SCALE GENOMIC DNA]</scope>
    <source>
        <strain evidence="1 2">1P10ME</strain>
    </source>
</reference>
<name>A0A016QSP5_9DEIO</name>
<dbReference type="EMBL" id="JHAC01000013">
    <property type="protein sequence ID" value="EYB68932.1"/>
    <property type="molecule type" value="Genomic_DNA"/>
</dbReference>
<protein>
    <submittedName>
        <fullName evidence="1">Uncharacterized protein</fullName>
    </submittedName>
</protein>